<evidence type="ECO:0000313" key="1">
    <source>
        <dbReference type="EMBL" id="JAD46065.1"/>
    </source>
</evidence>
<reference evidence="1" key="1">
    <citation type="submission" date="2014-09" db="EMBL/GenBank/DDBJ databases">
        <authorList>
            <person name="Magalhaes I.L.F."/>
            <person name="Oliveira U."/>
            <person name="Santos F.R."/>
            <person name="Vidigal T.H.D.A."/>
            <person name="Brescovit A.D."/>
            <person name="Santos A.J."/>
        </authorList>
    </citation>
    <scope>NUCLEOTIDE SEQUENCE</scope>
    <source>
        <tissue evidence="1">Shoot tissue taken approximately 20 cm above the soil surface</tissue>
    </source>
</reference>
<reference evidence="1" key="2">
    <citation type="journal article" date="2015" name="Data Brief">
        <title>Shoot transcriptome of the giant reed, Arundo donax.</title>
        <authorList>
            <person name="Barrero R.A."/>
            <person name="Guerrero F.D."/>
            <person name="Moolhuijzen P."/>
            <person name="Goolsby J.A."/>
            <person name="Tidwell J."/>
            <person name="Bellgard S.E."/>
            <person name="Bellgard M.I."/>
        </authorList>
    </citation>
    <scope>NUCLEOTIDE SEQUENCE</scope>
    <source>
        <tissue evidence="1">Shoot tissue taken approximately 20 cm above the soil surface</tissue>
    </source>
</reference>
<accession>A0A0A9AAP3</accession>
<protein>
    <submittedName>
        <fullName evidence="1">Uncharacterized protein</fullName>
    </submittedName>
</protein>
<name>A0A0A9AAP3_ARUDO</name>
<dbReference type="EMBL" id="GBRH01251830">
    <property type="protein sequence ID" value="JAD46065.1"/>
    <property type="molecule type" value="Transcribed_RNA"/>
</dbReference>
<dbReference type="AlphaFoldDB" id="A0A0A9AAP3"/>
<sequence length="83" mass="9490">MCCMSCHCAEFACIHREGAITTTTPENKMNFAKKKEIKMKASNDDYKYIFLLFIIPTGEFTCVPCMSFVNAGCQDVYLTRTQR</sequence>
<proteinExistence type="predicted"/>
<organism evidence="1">
    <name type="scientific">Arundo donax</name>
    <name type="common">Giant reed</name>
    <name type="synonym">Donax arundinaceus</name>
    <dbReference type="NCBI Taxonomy" id="35708"/>
    <lineage>
        <taxon>Eukaryota</taxon>
        <taxon>Viridiplantae</taxon>
        <taxon>Streptophyta</taxon>
        <taxon>Embryophyta</taxon>
        <taxon>Tracheophyta</taxon>
        <taxon>Spermatophyta</taxon>
        <taxon>Magnoliopsida</taxon>
        <taxon>Liliopsida</taxon>
        <taxon>Poales</taxon>
        <taxon>Poaceae</taxon>
        <taxon>PACMAD clade</taxon>
        <taxon>Arundinoideae</taxon>
        <taxon>Arundineae</taxon>
        <taxon>Arundo</taxon>
    </lineage>
</organism>